<dbReference type="InterPro" id="IPR013762">
    <property type="entry name" value="Integrase-like_cat_sf"/>
</dbReference>
<evidence type="ECO:0000313" key="8">
    <source>
        <dbReference type="EMBL" id="PIR93030.1"/>
    </source>
</evidence>
<keyword evidence="4" id="KW-0233">DNA recombination</keyword>
<evidence type="ECO:0000256" key="5">
    <source>
        <dbReference type="PROSITE-ProRule" id="PRU01248"/>
    </source>
</evidence>
<evidence type="ECO:0000259" key="7">
    <source>
        <dbReference type="PROSITE" id="PS51900"/>
    </source>
</evidence>
<dbReference type="PANTHER" id="PTHR30349">
    <property type="entry name" value="PHAGE INTEGRASE-RELATED"/>
    <property type="match status" value="1"/>
</dbReference>
<dbReference type="InterPro" id="IPR050090">
    <property type="entry name" value="Tyrosine_recombinase_XerCD"/>
</dbReference>
<gene>
    <name evidence="8" type="ORF">COT99_03115</name>
</gene>
<dbReference type="Pfam" id="PF02899">
    <property type="entry name" value="Phage_int_SAM_1"/>
    <property type="match status" value="1"/>
</dbReference>
<organism evidence="8 9">
    <name type="scientific">Candidatus Falkowbacteria bacterium CG10_big_fil_rev_8_21_14_0_10_43_10</name>
    <dbReference type="NCBI Taxonomy" id="1974567"/>
    <lineage>
        <taxon>Bacteria</taxon>
        <taxon>Candidatus Falkowiibacteriota</taxon>
    </lineage>
</organism>
<evidence type="ECO:0000256" key="1">
    <source>
        <dbReference type="ARBA" id="ARBA00008857"/>
    </source>
</evidence>
<keyword evidence="3 5" id="KW-0238">DNA-binding</keyword>
<name>A0A2H0V3V0_9BACT</name>
<evidence type="ECO:0000259" key="6">
    <source>
        <dbReference type="PROSITE" id="PS51898"/>
    </source>
</evidence>
<dbReference type="Pfam" id="PF00589">
    <property type="entry name" value="Phage_integrase"/>
    <property type="match status" value="1"/>
</dbReference>
<dbReference type="GO" id="GO:0003677">
    <property type="term" value="F:DNA binding"/>
    <property type="evidence" value="ECO:0007669"/>
    <property type="project" value="UniProtKB-UniRule"/>
</dbReference>
<keyword evidence="2" id="KW-0229">DNA integration</keyword>
<dbReference type="CDD" id="cd00798">
    <property type="entry name" value="INT_XerDC_C"/>
    <property type="match status" value="1"/>
</dbReference>
<evidence type="ECO:0000256" key="4">
    <source>
        <dbReference type="ARBA" id="ARBA00023172"/>
    </source>
</evidence>
<dbReference type="SUPFAM" id="SSF56349">
    <property type="entry name" value="DNA breaking-rejoining enzymes"/>
    <property type="match status" value="1"/>
</dbReference>
<accession>A0A2H0V3V0</accession>
<dbReference type="PROSITE" id="PS51898">
    <property type="entry name" value="TYR_RECOMBINASE"/>
    <property type="match status" value="1"/>
</dbReference>
<dbReference type="EMBL" id="PFAR01000037">
    <property type="protein sequence ID" value="PIR93030.1"/>
    <property type="molecule type" value="Genomic_DNA"/>
</dbReference>
<dbReference type="AlphaFoldDB" id="A0A2H0V3V0"/>
<dbReference type="GO" id="GO:0015074">
    <property type="term" value="P:DNA integration"/>
    <property type="evidence" value="ECO:0007669"/>
    <property type="project" value="UniProtKB-KW"/>
</dbReference>
<dbReference type="InterPro" id="IPR011010">
    <property type="entry name" value="DNA_brk_join_enz"/>
</dbReference>
<feature type="domain" description="Tyr recombinase" evidence="6">
    <location>
        <begin position="123"/>
        <end position="311"/>
    </location>
</feature>
<evidence type="ECO:0000313" key="9">
    <source>
        <dbReference type="Proteomes" id="UP000228626"/>
    </source>
</evidence>
<dbReference type="SUPFAM" id="SSF47823">
    <property type="entry name" value="lambda integrase-like, N-terminal domain"/>
    <property type="match status" value="1"/>
</dbReference>
<comment type="similarity">
    <text evidence="1">Belongs to the 'phage' integrase family.</text>
</comment>
<dbReference type="PANTHER" id="PTHR30349:SF41">
    <property type="entry name" value="INTEGRASE_RECOMBINASE PROTEIN MJ0367-RELATED"/>
    <property type="match status" value="1"/>
</dbReference>
<comment type="caution">
    <text evidence="8">The sequence shown here is derived from an EMBL/GenBank/DDBJ whole genome shotgun (WGS) entry which is preliminary data.</text>
</comment>
<dbReference type="Gene3D" id="1.10.150.130">
    <property type="match status" value="1"/>
</dbReference>
<dbReference type="InterPro" id="IPR002104">
    <property type="entry name" value="Integrase_catalytic"/>
</dbReference>
<dbReference type="GO" id="GO:0006310">
    <property type="term" value="P:DNA recombination"/>
    <property type="evidence" value="ECO:0007669"/>
    <property type="project" value="UniProtKB-KW"/>
</dbReference>
<dbReference type="PROSITE" id="PS51900">
    <property type="entry name" value="CB"/>
    <property type="match status" value="1"/>
</dbReference>
<protein>
    <recommendedName>
        <fullName evidence="10">Tyrosine recombinase XerC</fullName>
    </recommendedName>
</protein>
<dbReference type="InterPro" id="IPR044068">
    <property type="entry name" value="CB"/>
</dbReference>
<dbReference type="Proteomes" id="UP000228626">
    <property type="component" value="Unassembled WGS sequence"/>
</dbReference>
<evidence type="ECO:0000256" key="2">
    <source>
        <dbReference type="ARBA" id="ARBA00022908"/>
    </source>
</evidence>
<feature type="domain" description="Core-binding (CB)" evidence="7">
    <location>
        <begin position="6"/>
        <end position="102"/>
    </location>
</feature>
<evidence type="ECO:0008006" key="10">
    <source>
        <dbReference type="Google" id="ProtNLM"/>
    </source>
</evidence>
<evidence type="ECO:0000256" key="3">
    <source>
        <dbReference type="ARBA" id="ARBA00023125"/>
    </source>
</evidence>
<dbReference type="InterPro" id="IPR010998">
    <property type="entry name" value="Integrase_recombinase_N"/>
</dbReference>
<dbReference type="InterPro" id="IPR004107">
    <property type="entry name" value="Integrase_SAM-like_N"/>
</dbReference>
<sequence length="321" mass="36929">MQKTSQPIIKYIPDYLDYLEIEQGLSPASVENYGRFLKKFSNWLKKFSLSGLLPHELTAEHIYKYKTFLARQGSSDKSPAPLKKVTQNYYLIALRNLLKYFSDKDITSLPADKVKLLRDKDDKQIKFLKLEQVEQLLLAPDISSEVGLRDRAILETLFSTGLRVAELVALNRDQLRLKLGTNYLEIAIRGKGGRIRTVYFSSRAVEWLKKYLNSRPDLDNALFISYSKKDAQKGSRRLSVRSIENIVKKYVKIAGLPIMTSPHSLRHSYATDLLSNGVDLRLVQEFLGHRNIATTQIYTHVTNKQLGDVHRRYHSGNKIRN</sequence>
<proteinExistence type="inferred from homology"/>
<reference evidence="9" key="1">
    <citation type="submission" date="2017-09" db="EMBL/GenBank/DDBJ databases">
        <title>Depth-based differentiation of microbial function through sediment-hosted aquifers and enrichment of novel symbionts in the deep terrestrial subsurface.</title>
        <authorList>
            <person name="Probst A.J."/>
            <person name="Ladd B."/>
            <person name="Jarett J.K."/>
            <person name="Geller-Mcgrath D.E."/>
            <person name="Sieber C.M.K."/>
            <person name="Emerson J.B."/>
            <person name="Anantharaman K."/>
            <person name="Thomas B.C."/>
            <person name="Malmstrom R."/>
            <person name="Stieglmeier M."/>
            <person name="Klingl A."/>
            <person name="Woyke T."/>
            <person name="Ryan C.M."/>
            <person name="Banfield J.F."/>
        </authorList>
    </citation>
    <scope>NUCLEOTIDE SEQUENCE [LARGE SCALE GENOMIC DNA]</scope>
</reference>
<dbReference type="Gene3D" id="1.10.443.10">
    <property type="entry name" value="Intergrase catalytic core"/>
    <property type="match status" value="1"/>
</dbReference>